<dbReference type="AlphaFoldDB" id="A0A0G0US76"/>
<organism evidence="1 2">
    <name type="scientific">Candidatus Falkowbacteria bacterium GW2011_GWA2_41_14</name>
    <dbReference type="NCBI Taxonomy" id="1618635"/>
    <lineage>
        <taxon>Bacteria</taxon>
        <taxon>Candidatus Falkowiibacteriota</taxon>
    </lineage>
</organism>
<evidence type="ECO:0000313" key="2">
    <source>
        <dbReference type="Proteomes" id="UP000034190"/>
    </source>
</evidence>
<evidence type="ECO:0000313" key="1">
    <source>
        <dbReference type="EMBL" id="KKR91599.1"/>
    </source>
</evidence>
<dbReference type="Proteomes" id="UP000034190">
    <property type="component" value="Unassembled WGS sequence"/>
</dbReference>
<dbReference type="EMBL" id="LCAP01000004">
    <property type="protein sequence ID" value="KKR91599.1"/>
    <property type="molecule type" value="Genomic_DNA"/>
</dbReference>
<sequence length="156" mass="18328">MILRRILKIKDSLRLNGSWSNIATMYSNELFQKVKEMQLPVGKYALFGSAPLAIRGIRECRDIDMIVSKDVWEEYKHKGWEMAVAPHGSEYLLRDEIEMWKDWYPGEWDVSDLIAKAEIIDGLPCVILDTVIEWKKLKGRDQDIRDIELIEEFLKK</sequence>
<name>A0A0G0US76_9BACT</name>
<reference evidence="1 2" key="1">
    <citation type="journal article" date="2015" name="Nature">
        <title>rRNA introns, odd ribosomes, and small enigmatic genomes across a large radiation of phyla.</title>
        <authorList>
            <person name="Brown C.T."/>
            <person name="Hug L.A."/>
            <person name="Thomas B.C."/>
            <person name="Sharon I."/>
            <person name="Castelle C.J."/>
            <person name="Singh A."/>
            <person name="Wilkins M.J."/>
            <person name="Williams K.H."/>
            <person name="Banfield J.F."/>
        </authorList>
    </citation>
    <scope>NUCLEOTIDE SEQUENCE [LARGE SCALE GENOMIC DNA]</scope>
</reference>
<comment type="caution">
    <text evidence="1">The sequence shown here is derived from an EMBL/GenBank/DDBJ whole genome shotgun (WGS) entry which is preliminary data.</text>
</comment>
<proteinExistence type="predicted"/>
<gene>
    <name evidence="1" type="ORF">UU43_C0004G0047</name>
</gene>
<accession>A0A0G0US76</accession>
<protein>
    <submittedName>
        <fullName evidence="1">Uncharacterized protein</fullName>
    </submittedName>
</protein>